<protein>
    <submittedName>
        <fullName evidence="1">Uncharacterized protein</fullName>
    </submittedName>
</protein>
<keyword evidence="2" id="KW-1185">Reference proteome</keyword>
<gene>
    <name evidence="1" type="ORF">AN396_06055</name>
</gene>
<proteinExistence type="predicted"/>
<evidence type="ECO:0000313" key="2">
    <source>
        <dbReference type="Proteomes" id="UP000188605"/>
    </source>
</evidence>
<comment type="caution">
    <text evidence="1">The sequence shown here is derived from an EMBL/GenBank/DDBJ whole genome shotgun (WGS) entry which is preliminary data.</text>
</comment>
<evidence type="ECO:0000313" key="1">
    <source>
        <dbReference type="EMBL" id="ONI40455.1"/>
    </source>
</evidence>
<dbReference type="EMBL" id="LJDB01000051">
    <property type="protein sequence ID" value="ONI40455.1"/>
    <property type="molecule type" value="Genomic_DNA"/>
</dbReference>
<sequence>MISIKEKHVVVAIFFIALVILPFVLYLHVDVLNYPLDTAFATQGNKTDDFTLFYKGVILKLCTFSLLIILAGKKFIDVHNLKLPEKNKLIIGPIVGYIICVGISFLLSNNMILGILGAPGSYENVFMLLSYGFIFLAGLYYFQDDFYSNTLIKGIDIMLVGLSVMGIVEFFYASITQMEIIQYLITPREYWIYLSTLIQATFSKQISLTFFNPNYASLFLLMLIPINVMKIKQNTGKTKIAYSILFICLMMSFFFTRSTTGFYALIVIAILEIILYYKQIVKGIKYVLGLGLILGLTFVIVNYASGNILFNVFLGDSLQNIGHAAYPVTELRLENNVLFVENEEDTFAIMASYPLNLGTVQVASMQNKSINFEVVQNTLVFKDEFEPIKLTCDGNYLLVDLGYDEPVYFEMTSENKLMALGINGYHLSVINDNSGIGFENHQHIATGRGYIWRKSIPLLKIGGLFGTGPDTTALYIPQNDFAGKLNYHGKVSLILNTPHNMYLQIGINTGLLSLGCLLVLFGYYGIQGLKLLFLDKVAKLSPYYDISVALFLSHVGYFICALAYDSNASTAPFFWITLAMNFAFFNKMNKDCNLCKTL</sequence>
<name>A0ACC8XCI5_9FIRM</name>
<accession>A0ACC8XCI5</accession>
<reference evidence="1" key="1">
    <citation type="submission" date="2016-08" db="EMBL/GenBank/DDBJ databases">
        <authorList>
            <person name="Ngugi D.K."/>
            <person name="Miyake S."/>
            <person name="Stingl U."/>
        </authorList>
    </citation>
    <scope>NUCLEOTIDE SEQUENCE</scope>
    <source>
        <strain evidence="1">SCG-B11WGA-EpuloA1</strain>
    </source>
</reference>
<organism evidence="1 2">
    <name type="scientific">Candidatus Epulonipiscium fishelsonii</name>
    <dbReference type="NCBI Taxonomy" id="77094"/>
    <lineage>
        <taxon>Bacteria</taxon>
        <taxon>Bacillati</taxon>
        <taxon>Bacillota</taxon>
        <taxon>Clostridia</taxon>
        <taxon>Lachnospirales</taxon>
        <taxon>Lachnospiraceae</taxon>
        <taxon>Candidatus Epulonipiscium</taxon>
    </lineage>
</organism>
<dbReference type="Proteomes" id="UP000188605">
    <property type="component" value="Unassembled WGS sequence"/>
</dbReference>